<dbReference type="GO" id="GO:0043137">
    <property type="term" value="P:DNA replication, removal of RNA primer"/>
    <property type="evidence" value="ECO:0007669"/>
    <property type="project" value="TreeGrafter"/>
</dbReference>
<name>S7RCK6_GLOTA</name>
<accession>S7RCK6</accession>
<dbReference type="SUPFAM" id="SSF53098">
    <property type="entry name" value="Ribonuclease H-like"/>
    <property type="match status" value="1"/>
</dbReference>
<protein>
    <recommendedName>
        <fullName evidence="3">ribonuclease H</fullName>
        <ecNumber evidence="3">3.1.26.4</ecNumber>
    </recommendedName>
</protein>
<dbReference type="InterPro" id="IPR050092">
    <property type="entry name" value="RNase_H"/>
</dbReference>
<keyword evidence="5" id="KW-0479">Metal-binding</keyword>
<dbReference type="GO" id="GO:0046872">
    <property type="term" value="F:metal ion binding"/>
    <property type="evidence" value="ECO:0007669"/>
    <property type="project" value="UniProtKB-KW"/>
</dbReference>
<dbReference type="Proteomes" id="UP000030669">
    <property type="component" value="Unassembled WGS sequence"/>
</dbReference>
<gene>
    <name evidence="9" type="ORF">GLOTRDRAFT_48168</name>
</gene>
<dbReference type="EC" id="3.1.26.4" evidence="3"/>
<dbReference type="GeneID" id="19306549"/>
<dbReference type="GO" id="GO:0004523">
    <property type="term" value="F:RNA-DNA hybrid ribonuclease activity"/>
    <property type="evidence" value="ECO:0007669"/>
    <property type="project" value="UniProtKB-EC"/>
</dbReference>
<keyword evidence="7" id="KW-0378">Hydrolase</keyword>
<evidence type="ECO:0000256" key="6">
    <source>
        <dbReference type="ARBA" id="ARBA00022759"/>
    </source>
</evidence>
<dbReference type="PANTHER" id="PTHR10642">
    <property type="entry name" value="RIBONUCLEASE H1"/>
    <property type="match status" value="1"/>
</dbReference>
<dbReference type="RefSeq" id="XP_007869581.1">
    <property type="nucleotide sequence ID" value="XM_007871390.1"/>
</dbReference>
<dbReference type="OMA" id="MERGCEN"/>
<evidence type="ECO:0000256" key="4">
    <source>
        <dbReference type="ARBA" id="ARBA00022722"/>
    </source>
</evidence>
<evidence type="ECO:0000256" key="5">
    <source>
        <dbReference type="ARBA" id="ARBA00022723"/>
    </source>
</evidence>
<dbReference type="InterPro" id="IPR002156">
    <property type="entry name" value="RNaseH_domain"/>
</dbReference>
<comment type="similarity">
    <text evidence="2">Belongs to the RNase H family.</text>
</comment>
<dbReference type="HOGENOM" id="CLU_093362_1_0_1"/>
<keyword evidence="4" id="KW-0540">Nuclease</keyword>
<dbReference type="Gene3D" id="3.30.420.10">
    <property type="entry name" value="Ribonuclease H-like superfamily/Ribonuclease H"/>
    <property type="match status" value="1"/>
</dbReference>
<keyword evidence="6" id="KW-0255">Endonuclease</keyword>
<dbReference type="Pfam" id="PF00075">
    <property type="entry name" value="RNase_H"/>
    <property type="match status" value="1"/>
</dbReference>
<dbReference type="PROSITE" id="PS50879">
    <property type="entry name" value="RNASE_H_1"/>
    <property type="match status" value="1"/>
</dbReference>
<evidence type="ECO:0000313" key="10">
    <source>
        <dbReference type="Proteomes" id="UP000030669"/>
    </source>
</evidence>
<dbReference type="STRING" id="670483.S7RCK6"/>
<keyword evidence="10" id="KW-1185">Reference proteome</keyword>
<evidence type="ECO:0000313" key="9">
    <source>
        <dbReference type="EMBL" id="EPQ51945.1"/>
    </source>
</evidence>
<organism evidence="9 10">
    <name type="scientific">Gloeophyllum trabeum (strain ATCC 11539 / FP-39264 / Madison 617)</name>
    <name type="common">Brown rot fungus</name>
    <dbReference type="NCBI Taxonomy" id="670483"/>
    <lineage>
        <taxon>Eukaryota</taxon>
        <taxon>Fungi</taxon>
        <taxon>Dikarya</taxon>
        <taxon>Basidiomycota</taxon>
        <taxon>Agaricomycotina</taxon>
        <taxon>Agaricomycetes</taxon>
        <taxon>Gloeophyllales</taxon>
        <taxon>Gloeophyllaceae</taxon>
        <taxon>Gloeophyllum</taxon>
    </lineage>
</organism>
<evidence type="ECO:0000256" key="1">
    <source>
        <dbReference type="ARBA" id="ARBA00000077"/>
    </source>
</evidence>
<dbReference type="InterPro" id="IPR036397">
    <property type="entry name" value="RNaseH_sf"/>
</dbReference>
<dbReference type="PANTHER" id="PTHR10642:SF26">
    <property type="entry name" value="RIBONUCLEASE H1"/>
    <property type="match status" value="1"/>
</dbReference>
<comment type="catalytic activity">
    <reaction evidence="1">
        <text>Endonucleolytic cleavage to 5'-phosphomonoester.</text>
        <dbReference type="EC" id="3.1.26.4"/>
    </reaction>
</comment>
<dbReference type="InterPro" id="IPR012337">
    <property type="entry name" value="RNaseH-like_sf"/>
</dbReference>
<feature type="non-terminal residue" evidence="9">
    <location>
        <position position="263"/>
    </location>
</feature>
<sequence length="263" mass="29002">MLKAAREHGLAFAPPKLSLNLKRQLPAFYHLGTPPKTYRAPKIDCLAHNHSVTAGRVGDLIRSAKRLYDPPSRRPHFPLRRCACHDCKLDRTHGCLNPHQCAKMALTILSTLSPIANTFSQGPDDNLTLTHHRLEKNREARAERGAVVFDPSLTIRTSLADCFRIFLDPKLVSPDPAYRLEAPAPGLNVQREHLTIYTDGSCLDNGKANARAGSGIYVRPDHPLNRAIRIPGPEQSNQVGELVAIIVALQTAPPFAPITFITD</sequence>
<reference evidence="9 10" key="1">
    <citation type="journal article" date="2012" name="Science">
        <title>The Paleozoic origin of enzymatic lignin decomposition reconstructed from 31 fungal genomes.</title>
        <authorList>
            <person name="Floudas D."/>
            <person name="Binder M."/>
            <person name="Riley R."/>
            <person name="Barry K."/>
            <person name="Blanchette R.A."/>
            <person name="Henrissat B."/>
            <person name="Martinez A.T."/>
            <person name="Otillar R."/>
            <person name="Spatafora J.W."/>
            <person name="Yadav J.S."/>
            <person name="Aerts A."/>
            <person name="Benoit I."/>
            <person name="Boyd A."/>
            <person name="Carlson A."/>
            <person name="Copeland A."/>
            <person name="Coutinho P.M."/>
            <person name="de Vries R.P."/>
            <person name="Ferreira P."/>
            <person name="Findley K."/>
            <person name="Foster B."/>
            <person name="Gaskell J."/>
            <person name="Glotzer D."/>
            <person name="Gorecki P."/>
            <person name="Heitman J."/>
            <person name="Hesse C."/>
            <person name="Hori C."/>
            <person name="Igarashi K."/>
            <person name="Jurgens J.A."/>
            <person name="Kallen N."/>
            <person name="Kersten P."/>
            <person name="Kohler A."/>
            <person name="Kuees U."/>
            <person name="Kumar T.K.A."/>
            <person name="Kuo A."/>
            <person name="LaButti K."/>
            <person name="Larrondo L.F."/>
            <person name="Lindquist E."/>
            <person name="Ling A."/>
            <person name="Lombard V."/>
            <person name="Lucas S."/>
            <person name="Lundell T."/>
            <person name="Martin R."/>
            <person name="McLaughlin D.J."/>
            <person name="Morgenstern I."/>
            <person name="Morin E."/>
            <person name="Murat C."/>
            <person name="Nagy L.G."/>
            <person name="Nolan M."/>
            <person name="Ohm R.A."/>
            <person name="Patyshakuliyeva A."/>
            <person name="Rokas A."/>
            <person name="Ruiz-Duenas F.J."/>
            <person name="Sabat G."/>
            <person name="Salamov A."/>
            <person name="Samejima M."/>
            <person name="Schmutz J."/>
            <person name="Slot J.C."/>
            <person name="St John F."/>
            <person name="Stenlid J."/>
            <person name="Sun H."/>
            <person name="Sun S."/>
            <person name="Syed K."/>
            <person name="Tsang A."/>
            <person name="Wiebenga A."/>
            <person name="Young D."/>
            <person name="Pisabarro A."/>
            <person name="Eastwood D.C."/>
            <person name="Martin F."/>
            <person name="Cullen D."/>
            <person name="Grigoriev I.V."/>
            <person name="Hibbett D.S."/>
        </authorList>
    </citation>
    <scope>NUCLEOTIDE SEQUENCE [LARGE SCALE GENOMIC DNA]</scope>
    <source>
        <strain evidence="9 10">ATCC 11539</strain>
    </source>
</reference>
<feature type="domain" description="RNase H type-1" evidence="8">
    <location>
        <begin position="190"/>
        <end position="263"/>
    </location>
</feature>
<evidence type="ECO:0000259" key="8">
    <source>
        <dbReference type="PROSITE" id="PS50879"/>
    </source>
</evidence>
<proteinExistence type="inferred from homology"/>
<dbReference type="eggNOG" id="KOG3752">
    <property type="taxonomic scope" value="Eukaryota"/>
</dbReference>
<dbReference type="AlphaFoldDB" id="S7RCK6"/>
<dbReference type="EMBL" id="KB469309">
    <property type="protein sequence ID" value="EPQ51945.1"/>
    <property type="molecule type" value="Genomic_DNA"/>
</dbReference>
<evidence type="ECO:0000256" key="7">
    <source>
        <dbReference type="ARBA" id="ARBA00022801"/>
    </source>
</evidence>
<evidence type="ECO:0000256" key="2">
    <source>
        <dbReference type="ARBA" id="ARBA00005300"/>
    </source>
</evidence>
<evidence type="ECO:0000256" key="3">
    <source>
        <dbReference type="ARBA" id="ARBA00012180"/>
    </source>
</evidence>
<dbReference type="GO" id="GO:0003676">
    <property type="term" value="F:nucleic acid binding"/>
    <property type="evidence" value="ECO:0007669"/>
    <property type="project" value="InterPro"/>
</dbReference>
<dbReference type="OrthoDB" id="2205812at2759"/>
<dbReference type="KEGG" id="gtr:GLOTRDRAFT_48168"/>